<accession>A0ABN9PNM6</accession>
<protein>
    <submittedName>
        <fullName evidence="2">Uncharacterized protein</fullName>
    </submittedName>
</protein>
<reference evidence="2" key="1">
    <citation type="submission" date="2023-10" db="EMBL/GenBank/DDBJ databases">
        <authorList>
            <person name="Chen Y."/>
            <person name="Shah S."/>
            <person name="Dougan E. K."/>
            <person name="Thang M."/>
            <person name="Chan C."/>
        </authorList>
    </citation>
    <scope>NUCLEOTIDE SEQUENCE [LARGE SCALE GENOMIC DNA]</scope>
</reference>
<proteinExistence type="predicted"/>
<feature type="compositionally biased region" description="Low complexity" evidence="1">
    <location>
        <begin position="1"/>
        <end position="15"/>
    </location>
</feature>
<dbReference type="EMBL" id="CAUYUJ010001186">
    <property type="protein sequence ID" value="CAK0794672.1"/>
    <property type="molecule type" value="Genomic_DNA"/>
</dbReference>
<name>A0ABN9PNM6_9DINO</name>
<feature type="compositionally biased region" description="Low complexity" evidence="1">
    <location>
        <begin position="58"/>
        <end position="71"/>
    </location>
</feature>
<comment type="caution">
    <text evidence="2">The sequence shown here is derived from an EMBL/GenBank/DDBJ whole genome shotgun (WGS) entry which is preliminary data.</text>
</comment>
<organism evidence="2 3">
    <name type="scientific">Prorocentrum cordatum</name>
    <dbReference type="NCBI Taxonomy" id="2364126"/>
    <lineage>
        <taxon>Eukaryota</taxon>
        <taxon>Sar</taxon>
        <taxon>Alveolata</taxon>
        <taxon>Dinophyceae</taxon>
        <taxon>Prorocentrales</taxon>
        <taxon>Prorocentraceae</taxon>
        <taxon>Prorocentrum</taxon>
    </lineage>
</organism>
<dbReference type="Proteomes" id="UP001189429">
    <property type="component" value="Unassembled WGS sequence"/>
</dbReference>
<evidence type="ECO:0000313" key="2">
    <source>
        <dbReference type="EMBL" id="CAK0794672.1"/>
    </source>
</evidence>
<keyword evidence="3" id="KW-1185">Reference proteome</keyword>
<sequence length="138" mass="14329">MPSAPAPSGAARAQSVPSPPASARGGRGRSQLLAGAARAGLEPQGRHGDGRRGPPPQGSGAAAAATPGAAPMHVPASQADMLSRTVFALCFIADSVPRRPCEVREDPPLASTVGCHMVRRLRLQVQAQRRRDCAWRAR</sequence>
<gene>
    <name evidence="2" type="ORF">PCOR1329_LOCUS4581</name>
</gene>
<evidence type="ECO:0000313" key="3">
    <source>
        <dbReference type="Proteomes" id="UP001189429"/>
    </source>
</evidence>
<evidence type="ECO:0000256" key="1">
    <source>
        <dbReference type="SAM" id="MobiDB-lite"/>
    </source>
</evidence>
<feature type="region of interest" description="Disordered" evidence="1">
    <location>
        <begin position="1"/>
        <end position="73"/>
    </location>
</feature>